<keyword evidence="2" id="KW-1185">Reference proteome</keyword>
<reference evidence="1" key="1">
    <citation type="journal article" date="2014" name="Int. J. Syst. Evol. Microbiol.">
        <title>Complete genome sequence of Corynebacterium casei LMG S-19264T (=DSM 44701T), isolated from a smear-ripened cheese.</title>
        <authorList>
            <consortium name="US DOE Joint Genome Institute (JGI-PGF)"/>
            <person name="Walter F."/>
            <person name="Albersmeier A."/>
            <person name="Kalinowski J."/>
            <person name="Ruckert C."/>
        </authorList>
    </citation>
    <scope>NUCLEOTIDE SEQUENCE</scope>
    <source>
        <strain evidence="1">CGMCC 4.7201</strain>
    </source>
</reference>
<reference evidence="1" key="2">
    <citation type="submission" date="2020-09" db="EMBL/GenBank/DDBJ databases">
        <authorList>
            <person name="Sun Q."/>
            <person name="Zhou Y."/>
        </authorList>
    </citation>
    <scope>NUCLEOTIDE SEQUENCE</scope>
    <source>
        <strain evidence="1">CGMCC 4.7201</strain>
    </source>
</reference>
<accession>A0A918E242</accession>
<evidence type="ECO:0000313" key="1">
    <source>
        <dbReference type="EMBL" id="GGO99706.1"/>
    </source>
</evidence>
<sequence>MYGTPLLVPPGVVTVTLTVPEPAGAAVVIWVALTGVNDTDVPPNLTALAPVKPMPVIVTGVPPAAGPLVGLTPVITGTVL</sequence>
<name>A0A918E242_9ACTN</name>
<protein>
    <submittedName>
        <fullName evidence="1">Uncharacterized protein</fullName>
    </submittedName>
</protein>
<evidence type="ECO:0000313" key="2">
    <source>
        <dbReference type="Proteomes" id="UP000641932"/>
    </source>
</evidence>
<proteinExistence type="predicted"/>
<organism evidence="1 2">
    <name type="scientific">Wenjunlia tyrosinilytica</name>
    <dbReference type="NCBI Taxonomy" id="1544741"/>
    <lineage>
        <taxon>Bacteria</taxon>
        <taxon>Bacillati</taxon>
        <taxon>Actinomycetota</taxon>
        <taxon>Actinomycetes</taxon>
        <taxon>Kitasatosporales</taxon>
        <taxon>Streptomycetaceae</taxon>
        <taxon>Wenjunlia</taxon>
    </lineage>
</organism>
<dbReference type="AlphaFoldDB" id="A0A918E242"/>
<comment type="caution">
    <text evidence="1">The sequence shown here is derived from an EMBL/GenBank/DDBJ whole genome shotgun (WGS) entry which is preliminary data.</text>
</comment>
<dbReference type="EMBL" id="BMMS01000047">
    <property type="protein sequence ID" value="GGO99706.1"/>
    <property type="molecule type" value="Genomic_DNA"/>
</dbReference>
<dbReference type="Proteomes" id="UP000641932">
    <property type="component" value="Unassembled WGS sequence"/>
</dbReference>
<gene>
    <name evidence="1" type="ORF">GCM10012280_66780</name>
</gene>